<keyword evidence="1" id="KW-0472">Membrane</keyword>
<evidence type="ECO:0000256" key="1">
    <source>
        <dbReference type="SAM" id="Phobius"/>
    </source>
</evidence>
<dbReference type="InParanoid" id="A0A3G9J7Q7"/>
<gene>
    <name evidence="2" type="ORF">SG0102_15360</name>
</gene>
<dbReference type="KEGG" id="ebm:SG0102_15360"/>
<sequence length="80" mass="9458">MRKQLSTLEVIRLPFCISKKELKHPFALNVISFVLVVGFLVALYYMIPVLSKVYSLLILSLLLYLVMVFTFYLFYEHDHK</sequence>
<dbReference type="EMBL" id="AP019309">
    <property type="protein sequence ID" value="BBH26602.1"/>
    <property type="molecule type" value="Genomic_DNA"/>
</dbReference>
<keyword evidence="1" id="KW-0812">Transmembrane</keyword>
<name>A0A3G9J7Q7_9FIRM</name>
<keyword evidence="3" id="KW-1185">Reference proteome</keyword>
<keyword evidence="1" id="KW-1133">Transmembrane helix</keyword>
<dbReference type="Proteomes" id="UP000268059">
    <property type="component" value="Chromosome"/>
</dbReference>
<feature type="transmembrane region" description="Helical" evidence="1">
    <location>
        <begin position="53"/>
        <end position="75"/>
    </location>
</feature>
<dbReference type="AlphaFoldDB" id="A0A3G9J7Q7"/>
<reference evidence="2 3" key="1">
    <citation type="submission" date="2018-11" db="EMBL/GenBank/DDBJ databases">
        <title>Novel Erysipelotrichaceae bacterium isolated from small intestine of a swine.</title>
        <authorList>
            <person name="Kim J.S."/>
            <person name="Choe H."/>
            <person name="Lee Y.R."/>
            <person name="Kim K.M."/>
            <person name="Park D.S."/>
        </authorList>
    </citation>
    <scope>NUCLEOTIDE SEQUENCE [LARGE SCALE GENOMIC DNA]</scope>
    <source>
        <strain evidence="2 3">SG0102</strain>
    </source>
</reference>
<evidence type="ECO:0000313" key="2">
    <source>
        <dbReference type="EMBL" id="BBH26602.1"/>
    </source>
</evidence>
<dbReference type="RefSeq" id="WP_148668845.1">
    <property type="nucleotide sequence ID" value="NZ_AP019309.1"/>
</dbReference>
<organism evidence="2 3">
    <name type="scientific">Intestinibaculum porci</name>
    <dbReference type="NCBI Taxonomy" id="2487118"/>
    <lineage>
        <taxon>Bacteria</taxon>
        <taxon>Bacillati</taxon>
        <taxon>Bacillota</taxon>
        <taxon>Erysipelotrichia</taxon>
        <taxon>Erysipelotrichales</taxon>
        <taxon>Erysipelotrichaceae</taxon>
        <taxon>Intestinibaculum</taxon>
    </lineage>
</organism>
<accession>A0A3G9J7Q7</accession>
<protein>
    <submittedName>
        <fullName evidence="2">Uncharacterized protein</fullName>
    </submittedName>
</protein>
<feature type="transmembrane region" description="Helical" evidence="1">
    <location>
        <begin position="26"/>
        <end position="47"/>
    </location>
</feature>
<proteinExistence type="predicted"/>
<evidence type="ECO:0000313" key="3">
    <source>
        <dbReference type="Proteomes" id="UP000268059"/>
    </source>
</evidence>